<evidence type="ECO:0000259" key="3">
    <source>
        <dbReference type="Pfam" id="PF10304"/>
    </source>
</evidence>
<dbReference type="Pfam" id="PF10304">
    <property type="entry name" value="RTP1_C2"/>
    <property type="match status" value="1"/>
</dbReference>
<sequence>MANENNKLSVADVIEALELLLRPNLNSQGRGVEQEKDPFLDVLQQNLTNLKTRLSTDQLRSLAAALEETHTELELNRDVSTTAVEWQFVSTILQLLHLQASLLKPAGSISREPSTDSDSSAAKPKPKRPQDAPPLSASSLSMAQTNTLKNALQFVASLGICPNLIPGVGIPMQHRSKILKLAPIDVATLADITESSESKRVRLSVCVTVFGEFLKVPELQSFITGAHLNDTLAALLQLLHANPEQSKISATQAKETNQEIAKNKQGVHYAQHATSTVADSSVRKEDCESSTLSTPAKDEASKSDRTAQNKAEEKEGAVVRPRTTAPTTADNRHLYRQMLDSLLSSVSRDLLIRELMVLQSGVPRPAQNARNPGLAVSGPPVWLRKACSQLLLRLVRGSEGILHLCTAVTTGSDPSSPSHWKQCGVVAKIIAGCPMPVQQVDHYVSSVSQQLRGLLDTDRKDSGQFTHLVGAVVSSMWDKYREQFDRHFHQPLLGPLHECHEKEIQEAVEGEMVVSEEELTRCLESMFKVYVSGQQPQANVLSVLQSAMDVLWSLFCITRTGVYSIKHSVKELLTRHLKFLGRDKAAECLKRLCVSDMDCKGETADNCSATLTVRFEAGSKGGLQAVYAREERGMNLSETQQVEAVIDVLHDLKKDGVAGELLVTLLKELTEMISTETQQPDIVLPASLQRSEVREKKRGELTRRVTLLHLLASICETFGSECLSDNTQILLFVKASLEQGVAVCQGTTEEEMAFFETETMSMAMGLLTAVMAGALQMEEKHRNLLDEMLPLLEVIGEGHPDEFMQEMASDIRIAIATRGAVWSSLQKNKSEGNKTGVKQTPHSAPKQEAKIQPGKRPASKPLIEVLSDHPTQYTPDKDRIKQPSAVQPKPLIEMLPDETSSAYQVPKVSSQIASDSASGSNSAGVDQEHSCTDGPFVPAEDTVNSSHPGTVHSSHPGTVNSSHPDTVNSSHPDTVNSNHPGTVHSSHPAALSVSSQDTTGSAEMSFLQNSSEKSSSQDRTGLAELSFSYNSSEKSSSQDRTGSAELSFSHNSSEQSSLQTVFEELCDPLLPVRGHALISLAKLVEDGDAETLGKKEVVQKVFEENIRHGDSYLYLAAIRGMSSLSDRFPESVVPSLAAEFAGFSQKSTSGLTAEHRLKVGEAMMKATRNLGETIPKYRELLLAAVLTGARDKDATVRASSVSNLAELCSLLHFSLGSVLQEVFSCCKSLLETDEAIVRRAAALTLAKILEGLDKDALIVLDSLLKDLYRLLKRVHNTDSDDAVRLHANMALVQLDTVSRQFLFPPQTLQKKIQVLSNQDTF</sequence>
<evidence type="ECO:0000259" key="5">
    <source>
        <dbReference type="Pfam" id="PF23565"/>
    </source>
</evidence>
<dbReference type="Proteomes" id="UP001374579">
    <property type="component" value="Unassembled WGS sequence"/>
</dbReference>
<feature type="domain" description="TANGO6 N-terminal" evidence="6">
    <location>
        <begin position="327"/>
        <end position="391"/>
    </location>
</feature>
<dbReference type="InterPro" id="IPR039600">
    <property type="entry name" value="TANGO6/Rtp1"/>
</dbReference>
<dbReference type="Gene3D" id="1.25.10.10">
    <property type="entry name" value="Leucine-rich Repeat Variant"/>
    <property type="match status" value="1"/>
</dbReference>
<dbReference type="SUPFAM" id="SSF48371">
    <property type="entry name" value="ARM repeat"/>
    <property type="match status" value="1"/>
</dbReference>
<dbReference type="Pfam" id="PF23565">
    <property type="entry name" value="ARM_TANGO6"/>
    <property type="match status" value="1"/>
</dbReference>
<evidence type="ECO:0000256" key="1">
    <source>
        <dbReference type="ARBA" id="ARBA00005724"/>
    </source>
</evidence>
<dbReference type="Pfam" id="PF10363">
    <property type="entry name" value="RTP1_C1"/>
    <property type="match status" value="1"/>
</dbReference>
<dbReference type="InterPro" id="IPR019414">
    <property type="entry name" value="Rtp1_C2"/>
</dbReference>
<proteinExistence type="inferred from homology"/>
<feature type="compositionally biased region" description="Polar residues" evidence="2">
    <location>
        <begin position="1038"/>
        <end position="1050"/>
    </location>
</feature>
<dbReference type="InterPro" id="IPR057407">
    <property type="entry name" value="HEAT_TANGO6"/>
</dbReference>
<dbReference type="InterPro" id="IPR019451">
    <property type="entry name" value="Rtp1_C1"/>
</dbReference>
<keyword evidence="8" id="KW-1185">Reference proteome</keyword>
<evidence type="ECO:0000313" key="7">
    <source>
        <dbReference type="EMBL" id="KAK7114233.1"/>
    </source>
</evidence>
<gene>
    <name evidence="7" type="ORF">V1264_000322</name>
</gene>
<feature type="compositionally biased region" description="Low complexity" evidence="2">
    <location>
        <begin position="1026"/>
        <end position="1035"/>
    </location>
</feature>
<dbReference type="InterPro" id="IPR011989">
    <property type="entry name" value="ARM-like"/>
</dbReference>
<comment type="caution">
    <text evidence="7">The sequence shown here is derived from an EMBL/GenBank/DDBJ whole genome shotgun (WGS) entry which is preliminary data.</text>
</comment>
<dbReference type="Pfam" id="PF25267">
    <property type="entry name" value="TANGO6_N"/>
    <property type="match status" value="2"/>
</dbReference>
<feature type="region of interest" description="Disordered" evidence="2">
    <location>
        <begin position="826"/>
        <end position="861"/>
    </location>
</feature>
<evidence type="ECO:0000256" key="2">
    <source>
        <dbReference type="SAM" id="MobiDB-lite"/>
    </source>
</evidence>
<dbReference type="InterPro" id="IPR016024">
    <property type="entry name" value="ARM-type_fold"/>
</dbReference>
<feature type="region of interest" description="Disordered" evidence="2">
    <location>
        <begin position="264"/>
        <end position="328"/>
    </location>
</feature>
<name>A0AAN9BYP2_9CAEN</name>
<evidence type="ECO:0000259" key="4">
    <source>
        <dbReference type="Pfam" id="PF10363"/>
    </source>
</evidence>
<dbReference type="EMBL" id="JBAMIC010000001">
    <property type="protein sequence ID" value="KAK7114233.1"/>
    <property type="molecule type" value="Genomic_DNA"/>
</dbReference>
<feature type="compositionally biased region" description="Polar residues" evidence="2">
    <location>
        <begin position="942"/>
        <end position="985"/>
    </location>
</feature>
<protein>
    <submittedName>
        <fullName evidence="7">Uncharacterized protein</fullName>
    </submittedName>
</protein>
<feature type="compositionally biased region" description="Basic and acidic residues" evidence="2">
    <location>
        <begin position="296"/>
        <end position="317"/>
    </location>
</feature>
<feature type="region of interest" description="Disordered" evidence="2">
    <location>
        <begin position="107"/>
        <end position="138"/>
    </location>
</feature>
<accession>A0AAN9BYP2</accession>
<reference evidence="7 8" key="1">
    <citation type="submission" date="2024-02" db="EMBL/GenBank/DDBJ databases">
        <title>Chromosome-scale genome assembly of the rough periwinkle Littorina saxatilis.</title>
        <authorList>
            <person name="De Jode A."/>
            <person name="Faria R."/>
            <person name="Formenti G."/>
            <person name="Sims Y."/>
            <person name="Smith T.P."/>
            <person name="Tracey A."/>
            <person name="Wood J.M.D."/>
            <person name="Zagrodzka Z.B."/>
            <person name="Johannesson K."/>
            <person name="Butlin R.K."/>
            <person name="Leder E.H."/>
        </authorList>
    </citation>
    <scope>NUCLEOTIDE SEQUENCE [LARGE SCALE GENOMIC DNA]</scope>
    <source>
        <strain evidence="7">Snail1</strain>
        <tissue evidence="7">Muscle</tissue>
    </source>
</reference>
<feature type="domain" description="TANGO6 N-terminal" evidence="6">
    <location>
        <begin position="10"/>
        <end position="260"/>
    </location>
</feature>
<comment type="similarity">
    <text evidence="1">Belongs to the Tango6 family.</text>
</comment>
<dbReference type="GO" id="GO:0009306">
    <property type="term" value="P:protein secretion"/>
    <property type="evidence" value="ECO:0007669"/>
    <property type="project" value="TreeGrafter"/>
</dbReference>
<feature type="region of interest" description="Disordered" evidence="2">
    <location>
        <begin position="899"/>
        <end position="1050"/>
    </location>
</feature>
<feature type="compositionally biased region" description="Polar residues" evidence="2">
    <location>
        <begin position="992"/>
        <end position="1019"/>
    </location>
</feature>
<evidence type="ECO:0000259" key="6">
    <source>
        <dbReference type="Pfam" id="PF25267"/>
    </source>
</evidence>
<feature type="compositionally biased region" description="Low complexity" evidence="2">
    <location>
        <begin position="909"/>
        <end position="923"/>
    </location>
</feature>
<evidence type="ECO:0000313" key="8">
    <source>
        <dbReference type="Proteomes" id="UP001374579"/>
    </source>
</evidence>
<dbReference type="PANTHER" id="PTHR20959">
    <property type="entry name" value="TRANSPORT AND GOLGI ORGANIZATION PROTEIN 6 FAMILY MEMBER"/>
    <property type="match status" value="1"/>
</dbReference>
<dbReference type="InterPro" id="IPR057347">
    <property type="entry name" value="TANGO6_N"/>
</dbReference>
<organism evidence="7 8">
    <name type="scientific">Littorina saxatilis</name>
    <dbReference type="NCBI Taxonomy" id="31220"/>
    <lineage>
        <taxon>Eukaryota</taxon>
        <taxon>Metazoa</taxon>
        <taxon>Spiralia</taxon>
        <taxon>Lophotrochozoa</taxon>
        <taxon>Mollusca</taxon>
        <taxon>Gastropoda</taxon>
        <taxon>Caenogastropoda</taxon>
        <taxon>Littorinimorpha</taxon>
        <taxon>Littorinoidea</taxon>
        <taxon>Littorinidae</taxon>
        <taxon>Littorina</taxon>
    </lineage>
</organism>
<feature type="domain" description="RNA polymerase II assembly factor Rtp1 C-terminal" evidence="4">
    <location>
        <begin position="1058"/>
        <end position="1173"/>
    </location>
</feature>
<feature type="domain" description="RNA polymerase II assembly factor Rtp1 C-terminal" evidence="3">
    <location>
        <begin position="1264"/>
        <end position="1291"/>
    </location>
</feature>
<feature type="domain" description="TANGO6 HEAT repeat" evidence="5">
    <location>
        <begin position="399"/>
        <end position="669"/>
    </location>
</feature>
<dbReference type="PANTHER" id="PTHR20959:SF1">
    <property type="entry name" value="TRANSPORT AND GOLGI ORGANIZATION PROTEIN 6 HOMOLOG"/>
    <property type="match status" value="1"/>
</dbReference>